<evidence type="ECO:0000313" key="1">
    <source>
        <dbReference type="EMBL" id="CEI72943.1"/>
    </source>
</evidence>
<evidence type="ECO:0000313" key="2">
    <source>
        <dbReference type="Proteomes" id="UP000245695"/>
    </source>
</evidence>
<dbReference type="EMBL" id="LN650648">
    <property type="protein sequence ID" value="CEI72943.1"/>
    <property type="molecule type" value="Genomic_DNA"/>
</dbReference>
<dbReference type="KEGG" id="rhom:FRIFI_1408"/>
<dbReference type="RefSeq" id="WP_166505437.1">
    <property type="nucleotide sequence ID" value="NZ_LN650648.1"/>
</dbReference>
<accession>A0A2P2BRG0</accession>
<organism evidence="1 2">
    <name type="scientific">Romboutsia hominis</name>
    <dbReference type="NCBI Taxonomy" id="1507512"/>
    <lineage>
        <taxon>Bacteria</taxon>
        <taxon>Bacillati</taxon>
        <taxon>Bacillota</taxon>
        <taxon>Clostridia</taxon>
        <taxon>Peptostreptococcales</taxon>
        <taxon>Peptostreptococcaceae</taxon>
        <taxon>Romboutsia</taxon>
    </lineage>
</organism>
<protein>
    <submittedName>
        <fullName evidence="1">Uncharacterized protein</fullName>
    </submittedName>
</protein>
<dbReference type="AlphaFoldDB" id="A0A2P2BRG0"/>
<gene>
    <name evidence="1" type="ORF">FRIFI_1408</name>
</gene>
<reference evidence="1 2" key="1">
    <citation type="submission" date="2014-09" db="EMBL/GenBank/DDBJ databases">
        <authorList>
            <person name="Hornung B.V."/>
        </authorList>
    </citation>
    <scope>NUCLEOTIDE SEQUENCE [LARGE SCALE GENOMIC DNA]</scope>
    <source>
        <strain evidence="1 2">FRIFI</strain>
    </source>
</reference>
<keyword evidence="2" id="KW-1185">Reference proteome</keyword>
<dbReference type="Proteomes" id="UP000245695">
    <property type="component" value="Chromosome 1"/>
</dbReference>
<name>A0A2P2BRG0_9FIRM</name>
<sequence length="48" mass="5750">MAKVWKDANEVIKMVHELPSNKLRELDKEMVSIPKFNKLNKKRRKISK</sequence>
<proteinExistence type="predicted"/>